<dbReference type="EMBL" id="FKBS01000014">
    <property type="protein sequence ID" value="SAI25692.1"/>
    <property type="molecule type" value="Genomic_DNA"/>
</dbReference>
<reference evidence="1 2" key="1">
    <citation type="submission" date="2016-03" db="EMBL/GenBank/DDBJ databases">
        <authorList>
            <consortium name="Pathogen Informatics"/>
        </authorList>
    </citation>
    <scope>NUCLEOTIDE SEQUENCE [LARGE SCALE GENOMIC DNA]</scope>
    <source>
        <strain evidence="1 2">NCTC13364</strain>
    </source>
</reference>
<accession>A0A157NWG0</accession>
<evidence type="ECO:0000313" key="2">
    <source>
        <dbReference type="Proteomes" id="UP000077037"/>
    </source>
</evidence>
<sequence>MSINIEKAVSFIGLPSSDPDLDDFLQQSGQKRRLTTKDRPLAAVGLDNESVYLRFTDSYEQTRGAPRGDGFLFLEVVTVQNGKYEENVGNFTGTLPYGLRVDMTEAEIIRVLGQPTSQSEFLGAYFLNYDAVLPGIDLIFRLDMKTREITFIRFTAAKIQ</sequence>
<dbReference type="Proteomes" id="UP000077037">
    <property type="component" value="Unassembled WGS sequence"/>
</dbReference>
<proteinExistence type="predicted"/>
<protein>
    <submittedName>
        <fullName evidence="1">Uncharacterized protein</fullName>
    </submittedName>
</protein>
<dbReference type="AlphaFoldDB" id="A0A157NWG0"/>
<name>A0A157NWG0_9BORD</name>
<organism evidence="1 2">
    <name type="scientific">Bordetella ansorpii</name>
    <dbReference type="NCBI Taxonomy" id="288768"/>
    <lineage>
        <taxon>Bacteria</taxon>
        <taxon>Pseudomonadati</taxon>
        <taxon>Pseudomonadota</taxon>
        <taxon>Betaproteobacteria</taxon>
        <taxon>Burkholderiales</taxon>
        <taxon>Alcaligenaceae</taxon>
        <taxon>Bordetella</taxon>
    </lineage>
</organism>
<gene>
    <name evidence="1" type="ORF">SAMEA1982600_02018</name>
</gene>
<evidence type="ECO:0000313" key="1">
    <source>
        <dbReference type="EMBL" id="SAI25692.1"/>
    </source>
</evidence>